<proteinExistence type="predicted"/>
<evidence type="ECO:0000313" key="2">
    <source>
        <dbReference type="Proteomes" id="UP000601736"/>
    </source>
</evidence>
<reference evidence="1" key="1">
    <citation type="submission" date="2021-02" db="EMBL/GenBank/DDBJ databases">
        <authorList>
            <person name="Han P."/>
        </authorList>
    </citation>
    <scope>NUCLEOTIDE SEQUENCE</scope>
    <source>
        <strain evidence="1">Nitrosomonas nitrosa 18-3D</strain>
    </source>
</reference>
<evidence type="ECO:0000313" key="1">
    <source>
        <dbReference type="EMBL" id="CAE6511343.1"/>
    </source>
</evidence>
<dbReference type="Proteomes" id="UP000601736">
    <property type="component" value="Unassembled WGS sequence"/>
</dbReference>
<accession>A0A8H8Z2K8</accession>
<protein>
    <submittedName>
        <fullName evidence="1">Uncharacterized protein</fullName>
    </submittedName>
</protein>
<name>A0A8H8Z2K8_9PROT</name>
<gene>
    <name evidence="1" type="ORF">NMYAN_320013</name>
</gene>
<dbReference type="EMBL" id="CAJNAP010000026">
    <property type="protein sequence ID" value="CAE6511343.1"/>
    <property type="molecule type" value="Genomic_DNA"/>
</dbReference>
<comment type="caution">
    <text evidence="1">The sequence shown here is derived from an EMBL/GenBank/DDBJ whole genome shotgun (WGS) entry which is preliminary data.</text>
</comment>
<organism evidence="1 2">
    <name type="scientific">Nitrosomonas nitrosa</name>
    <dbReference type="NCBI Taxonomy" id="52442"/>
    <lineage>
        <taxon>Bacteria</taxon>
        <taxon>Pseudomonadati</taxon>
        <taxon>Pseudomonadota</taxon>
        <taxon>Betaproteobacteria</taxon>
        <taxon>Nitrosomonadales</taxon>
        <taxon>Nitrosomonadaceae</taxon>
        <taxon>Nitrosomonas</taxon>
    </lineage>
</organism>
<sequence>MKSIVVLQPHLREEVIVVQIMEEFVSQNFHPILIRTINKLNELTAPKVPVFLGFTQISDFHLHFCNSILSIQNKIILLHANLHV</sequence>
<dbReference type="AlphaFoldDB" id="A0A8H8Z2K8"/>